<comment type="caution">
    <text evidence="9">The sequence shown here is derived from an EMBL/GenBank/DDBJ whole genome shotgun (WGS) entry which is preliminary data.</text>
</comment>
<dbReference type="NCBIfam" id="NF004404">
    <property type="entry name" value="PRK05758.2-5"/>
    <property type="match status" value="1"/>
</dbReference>
<evidence type="ECO:0000256" key="1">
    <source>
        <dbReference type="ARBA" id="ARBA00004370"/>
    </source>
</evidence>
<evidence type="ECO:0000256" key="2">
    <source>
        <dbReference type="ARBA" id="ARBA00022448"/>
    </source>
</evidence>
<dbReference type="PROSITE" id="PS00389">
    <property type="entry name" value="ATPASE_DELTA"/>
    <property type="match status" value="1"/>
</dbReference>
<dbReference type="PATRIC" id="fig|1513271.3.peg.1214"/>
<dbReference type="GO" id="GO:0016787">
    <property type="term" value="F:hydrolase activity"/>
    <property type="evidence" value="ECO:0007669"/>
    <property type="project" value="UniProtKB-KW"/>
</dbReference>
<dbReference type="GO" id="GO:0046933">
    <property type="term" value="F:proton-transporting ATP synthase activity, rotational mechanism"/>
    <property type="evidence" value="ECO:0007669"/>
    <property type="project" value="UniProtKB-UniRule"/>
</dbReference>
<evidence type="ECO:0000256" key="3">
    <source>
        <dbReference type="ARBA" id="ARBA00022781"/>
    </source>
</evidence>
<keyword evidence="6 8" id="KW-0139">CF(1)</keyword>
<reference evidence="9 10" key="1">
    <citation type="submission" date="2015-04" db="EMBL/GenBank/DDBJ databases">
        <title>Draft Genome Sequence of the Novel Agar-Digesting Marine Bacterium Q1.</title>
        <authorList>
            <person name="Li Y."/>
            <person name="Li D."/>
            <person name="Chen G."/>
            <person name="Du Z."/>
        </authorList>
    </citation>
    <scope>NUCLEOTIDE SEQUENCE [LARGE SCALE GENOMIC DNA]</scope>
    <source>
        <strain evidence="9 10">Q1</strain>
    </source>
</reference>
<accession>A0A0J8JN02</accession>
<keyword evidence="7 8" id="KW-0066">ATP synthesis</keyword>
<keyword evidence="9" id="KW-0378">Hydrolase</keyword>
<dbReference type="GO" id="GO:0005886">
    <property type="term" value="C:plasma membrane"/>
    <property type="evidence" value="ECO:0007669"/>
    <property type="project" value="UniProtKB-SubCell"/>
</dbReference>
<evidence type="ECO:0000313" key="9">
    <source>
        <dbReference type="EMBL" id="KMT65991.1"/>
    </source>
</evidence>
<keyword evidence="2 8" id="KW-0813">Transport</keyword>
<dbReference type="Gene3D" id="1.10.520.20">
    <property type="entry name" value="N-terminal domain of the delta subunit of the F1F0-ATP synthase"/>
    <property type="match status" value="1"/>
</dbReference>
<organism evidence="9 10">
    <name type="scientific">Catenovulum maritimum</name>
    <dbReference type="NCBI Taxonomy" id="1513271"/>
    <lineage>
        <taxon>Bacteria</taxon>
        <taxon>Pseudomonadati</taxon>
        <taxon>Pseudomonadota</taxon>
        <taxon>Gammaproteobacteria</taxon>
        <taxon>Alteromonadales</taxon>
        <taxon>Alteromonadaceae</taxon>
        <taxon>Catenovulum</taxon>
    </lineage>
</organism>
<dbReference type="STRING" id="1513271.XM47_05930"/>
<evidence type="ECO:0000313" key="10">
    <source>
        <dbReference type="Proteomes" id="UP000037600"/>
    </source>
</evidence>
<keyword evidence="3 8" id="KW-0375">Hydrogen ion transport</keyword>
<keyword evidence="10" id="KW-1185">Reference proteome</keyword>
<dbReference type="HAMAP" id="MF_01416">
    <property type="entry name" value="ATP_synth_delta_bact"/>
    <property type="match status" value="1"/>
</dbReference>
<dbReference type="EMBL" id="LAZL01000007">
    <property type="protein sequence ID" value="KMT65991.1"/>
    <property type="molecule type" value="Genomic_DNA"/>
</dbReference>
<dbReference type="PRINTS" id="PR00125">
    <property type="entry name" value="ATPASEDELTA"/>
</dbReference>
<dbReference type="Proteomes" id="UP000037600">
    <property type="component" value="Unassembled WGS sequence"/>
</dbReference>
<dbReference type="InterPro" id="IPR020781">
    <property type="entry name" value="ATPase_OSCP/d_CS"/>
</dbReference>
<evidence type="ECO:0000256" key="7">
    <source>
        <dbReference type="ARBA" id="ARBA00023310"/>
    </source>
</evidence>
<comment type="subcellular location">
    <subcellularLocation>
        <location evidence="8">Cell membrane</location>
        <topology evidence="8">Peripheral membrane protein</topology>
    </subcellularLocation>
    <subcellularLocation>
        <location evidence="1">Membrane</location>
    </subcellularLocation>
</comment>
<dbReference type="OrthoDB" id="9816221at2"/>
<keyword evidence="4 8" id="KW-0406">Ion transport</keyword>
<dbReference type="NCBIfam" id="NF004402">
    <property type="entry name" value="PRK05758.2-2"/>
    <property type="match status" value="1"/>
</dbReference>
<name>A0A0J8JN02_9ALTE</name>
<dbReference type="SUPFAM" id="SSF47928">
    <property type="entry name" value="N-terminal domain of the delta subunit of the F1F0-ATP synthase"/>
    <property type="match status" value="1"/>
</dbReference>
<evidence type="ECO:0000256" key="8">
    <source>
        <dbReference type="HAMAP-Rule" id="MF_01416"/>
    </source>
</evidence>
<proteinExistence type="inferred from homology"/>
<evidence type="ECO:0000256" key="4">
    <source>
        <dbReference type="ARBA" id="ARBA00023065"/>
    </source>
</evidence>
<protein>
    <recommendedName>
        <fullName evidence="8">ATP synthase subunit delta</fullName>
    </recommendedName>
    <alternativeName>
        <fullName evidence="8">ATP synthase F(1) sector subunit delta</fullName>
    </alternativeName>
    <alternativeName>
        <fullName evidence="8">F-type ATPase subunit delta</fullName>
        <shortName evidence="8">F-ATPase subunit delta</shortName>
    </alternativeName>
</protein>
<comment type="function">
    <text evidence="8">F(1)F(0) ATP synthase produces ATP from ADP in the presence of a proton or sodium gradient. F-type ATPases consist of two structural domains, F(1) containing the extramembraneous catalytic core and F(0) containing the membrane proton channel, linked together by a central stalk and a peripheral stalk. During catalysis, ATP synthesis in the catalytic domain of F(1) is coupled via a rotary mechanism of the central stalk subunits to proton translocation.</text>
</comment>
<comment type="function">
    <text evidence="8">This protein is part of the stalk that links CF(0) to CF(1). It either transmits conformational changes from CF(0) to CF(1) or is implicated in proton conduction.</text>
</comment>
<gene>
    <name evidence="8" type="primary">atpH</name>
    <name evidence="9" type="ORF">XM47_05930</name>
</gene>
<dbReference type="InterPro" id="IPR000711">
    <property type="entry name" value="ATPase_OSCP/dsu"/>
</dbReference>
<dbReference type="GO" id="GO:0045259">
    <property type="term" value="C:proton-transporting ATP synthase complex"/>
    <property type="evidence" value="ECO:0007669"/>
    <property type="project" value="UniProtKB-KW"/>
</dbReference>
<evidence type="ECO:0000256" key="5">
    <source>
        <dbReference type="ARBA" id="ARBA00023136"/>
    </source>
</evidence>
<dbReference type="AlphaFoldDB" id="A0A0J8JN02"/>
<evidence type="ECO:0000256" key="6">
    <source>
        <dbReference type="ARBA" id="ARBA00023196"/>
    </source>
</evidence>
<dbReference type="Pfam" id="PF00213">
    <property type="entry name" value="OSCP"/>
    <property type="match status" value="1"/>
</dbReference>
<dbReference type="NCBIfam" id="TIGR01145">
    <property type="entry name" value="ATP_synt_delta"/>
    <property type="match status" value="1"/>
</dbReference>
<keyword evidence="5 8" id="KW-0472">Membrane</keyword>
<dbReference type="InterPro" id="IPR026015">
    <property type="entry name" value="ATP_synth_OSCP/delta_N_sf"/>
</dbReference>
<dbReference type="RefSeq" id="WP_048690712.1">
    <property type="nucleotide sequence ID" value="NZ_KQ130485.1"/>
</dbReference>
<keyword evidence="8" id="KW-1003">Cell membrane</keyword>
<sequence>MSELTTIARPYARAAFDYALEQNRIEDWQSMLVFATEVVKNPSIVELLKSSLSADKVTEIFIQICAEQLDSNGQNLIRVMAENNRLNTLPEVSKMFSELKAEHDKEIEVSVLSAVELDAKQQTSLSASLEKRLARKVKLNCRVDESVVGGLLIKAGDMVIDSTIRGKLDRLTTALKS</sequence>
<comment type="similarity">
    <text evidence="8">Belongs to the ATPase delta chain family.</text>
</comment>
<dbReference type="PANTHER" id="PTHR11910">
    <property type="entry name" value="ATP SYNTHASE DELTA CHAIN"/>
    <property type="match status" value="1"/>
</dbReference>